<dbReference type="EMBL" id="BHXC01000006">
    <property type="protein sequence ID" value="GCB88335.1"/>
    <property type="molecule type" value="Genomic_DNA"/>
</dbReference>
<organism evidence="1 2">
    <name type="scientific">Streptomyces noursei</name>
    <name type="common">Streptomyces albulus</name>
    <dbReference type="NCBI Taxonomy" id="1971"/>
    <lineage>
        <taxon>Bacteria</taxon>
        <taxon>Bacillati</taxon>
        <taxon>Actinomycetota</taxon>
        <taxon>Actinomycetes</taxon>
        <taxon>Kitasatosporales</taxon>
        <taxon>Streptomycetaceae</taxon>
        <taxon>Streptomyces</taxon>
    </lineage>
</organism>
<evidence type="ECO:0000313" key="2">
    <source>
        <dbReference type="Proteomes" id="UP000288351"/>
    </source>
</evidence>
<dbReference type="STRING" id="68570.DC74_206"/>
<evidence type="ECO:0000313" key="1">
    <source>
        <dbReference type="EMBL" id="GCB88335.1"/>
    </source>
</evidence>
<protein>
    <submittedName>
        <fullName evidence="1">Uncharacterized protein</fullName>
    </submittedName>
</protein>
<dbReference type="AlphaFoldDB" id="A0A059VN23"/>
<gene>
    <name evidence="1" type="ORF">SALB_01005</name>
</gene>
<comment type="caution">
    <text evidence="1">The sequence shown here is derived from an EMBL/GenBank/DDBJ whole genome shotgun (WGS) entry which is preliminary data.</text>
</comment>
<accession>A0A059VN23</accession>
<name>A0A059VN23_STRNR</name>
<dbReference type="Proteomes" id="UP000288351">
    <property type="component" value="Unassembled WGS sequence"/>
</dbReference>
<sequence length="64" mass="6705">MILRLVSFGHDFPTEDHQGISVVFNGMQGPAAAVGGRAVQRSLCPALEIAHSDERDSADGPDAS</sequence>
<proteinExistence type="predicted"/>
<reference evidence="1 2" key="1">
    <citation type="journal article" date="2019" name="Microbiol. Resour. Announc.">
        <title>Draft Genome Sequence of the Most Traditional epsilon-Poly-l-Lysine Producer, Streptomyces albulus NBRC14147.</title>
        <authorList>
            <person name="Yamanaka K."/>
            <person name="Hamano Y."/>
        </authorList>
    </citation>
    <scope>NUCLEOTIDE SEQUENCE [LARGE SCALE GENOMIC DNA]</scope>
    <source>
        <strain evidence="1 2">NBRC 14147</strain>
    </source>
</reference>